<reference evidence="2" key="1">
    <citation type="submission" date="2023-06" db="EMBL/GenBank/DDBJ databases">
        <title>Genome-scale phylogeny and comparative genomics of the fungal order Sordariales.</title>
        <authorList>
            <consortium name="Lawrence Berkeley National Laboratory"/>
            <person name="Hensen N."/>
            <person name="Bonometti L."/>
            <person name="Westerberg I."/>
            <person name="Brannstrom I.O."/>
            <person name="Guillou S."/>
            <person name="Cros-Aarteil S."/>
            <person name="Calhoun S."/>
            <person name="Haridas S."/>
            <person name="Kuo A."/>
            <person name="Mondo S."/>
            <person name="Pangilinan J."/>
            <person name="Riley R."/>
            <person name="LaButti K."/>
            <person name="Andreopoulos B."/>
            <person name="Lipzen A."/>
            <person name="Chen C."/>
            <person name="Yanf M."/>
            <person name="Daum C."/>
            <person name="Ng V."/>
            <person name="Clum A."/>
            <person name="Steindorff A."/>
            <person name="Ohm R."/>
            <person name="Martin F."/>
            <person name="Silar P."/>
            <person name="Natvig D."/>
            <person name="Lalanne C."/>
            <person name="Gautier V."/>
            <person name="Ament-velasquez S.L."/>
            <person name="Kruys A."/>
            <person name="Hutchinson M.I."/>
            <person name="Powell A.J."/>
            <person name="Barry K."/>
            <person name="Miller A.N."/>
            <person name="Grigoriev I.V."/>
            <person name="Debuchy R."/>
            <person name="Gladieux P."/>
            <person name="Thoren M.H."/>
            <person name="Johannesson H."/>
        </authorList>
    </citation>
    <scope>NUCLEOTIDE SEQUENCE</scope>
    <source>
        <strain evidence="2">SMH3391-2</strain>
    </source>
</reference>
<name>A0AA39WZU2_9PEZI</name>
<feature type="signal peptide" evidence="1">
    <location>
        <begin position="1"/>
        <end position="19"/>
    </location>
</feature>
<keyword evidence="1" id="KW-0732">Signal</keyword>
<gene>
    <name evidence="2" type="ORF">B0T17DRAFT_247875</name>
</gene>
<comment type="caution">
    <text evidence="2">The sequence shown here is derived from an EMBL/GenBank/DDBJ whole genome shotgun (WGS) entry which is preliminary data.</text>
</comment>
<evidence type="ECO:0000256" key="1">
    <source>
        <dbReference type="SAM" id="SignalP"/>
    </source>
</evidence>
<dbReference type="EMBL" id="JAULSR010000003">
    <property type="protein sequence ID" value="KAK0624640.1"/>
    <property type="molecule type" value="Genomic_DNA"/>
</dbReference>
<dbReference type="Proteomes" id="UP001174934">
    <property type="component" value="Unassembled WGS sequence"/>
</dbReference>
<accession>A0AA39WZU2</accession>
<feature type="chain" id="PRO_5041255329" description="Secreted protein" evidence="1">
    <location>
        <begin position="20"/>
        <end position="142"/>
    </location>
</feature>
<keyword evidence="3" id="KW-1185">Reference proteome</keyword>
<protein>
    <recommendedName>
        <fullName evidence="4">Secreted protein</fullName>
    </recommendedName>
</protein>
<proteinExistence type="predicted"/>
<sequence length="142" mass="16132">MHLASFLAFSVWHLGLGQAKDMGTSEQHPPLATTHLTFFYVDNYLPYSLSSLAKRVNFLPESTGSSLGGILRIFVAAFCFCARSDGLGSRTLRIRRRRMFLRLQLGQKRGHSSFLQGRTGLCLIHETVCHSVCLKCFHVWWR</sequence>
<evidence type="ECO:0000313" key="3">
    <source>
        <dbReference type="Proteomes" id="UP001174934"/>
    </source>
</evidence>
<evidence type="ECO:0008006" key="4">
    <source>
        <dbReference type="Google" id="ProtNLM"/>
    </source>
</evidence>
<organism evidence="2 3">
    <name type="scientific">Bombardia bombarda</name>
    <dbReference type="NCBI Taxonomy" id="252184"/>
    <lineage>
        <taxon>Eukaryota</taxon>
        <taxon>Fungi</taxon>
        <taxon>Dikarya</taxon>
        <taxon>Ascomycota</taxon>
        <taxon>Pezizomycotina</taxon>
        <taxon>Sordariomycetes</taxon>
        <taxon>Sordariomycetidae</taxon>
        <taxon>Sordariales</taxon>
        <taxon>Lasiosphaeriaceae</taxon>
        <taxon>Bombardia</taxon>
    </lineage>
</organism>
<dbReference type="AlphaFoldDB" id="A0AA39WZU2"/>
<evidence type="ECO:0000313" key="2">
    <source>
        <dbReference type="EMBL" id="KAK0624640.1"/>
    </source>
</evidence>